<dbReference type="Gene3D" id="3.30.60.30">
    <property type="match status" value="1"/>
</dbReference>
<feature type="signal peptide" evidence="1">
    <location>
        <begin position="1"/>
        <end position="18"/>
    </location>
</feature>
<name>A0A6J1SJF0_FRAOC</name>
<dbReference type="SMART" id="SM00280">
    <property type="entry name" value="KAZAL"/>
    <property type="match status" value="1"/>
</dbReference>
<dbReference type="SUPFAM" id="SSF100895">
    <property type="entry name" value="Kazal-type serine protease inhibitors"/>
    <property type="match status" value="1"/>
</dbReference>
<dbReference type="CDD" id="cd00104">
    <property type="entry name" value="KAZAL_FS"/>
    <property type="match status" value="1"/>
</dbReference>
<evidence type="ECO:0000259" key="2">
    <source>
        <dbReference type="PROSITE" id="PS51465"/>
    </source>
</evidence>
<reference evidence="4" key="1">
    <citation type="submission" date="2025-08" db="UniProtKB">
        <authorList>
            <consortium name="RefSeq"/>
        </authorList>
    </citation>
    <scope>IDENTIFICATION</scope>
    <source>
        <tissue evidence="4">Whole organism</tissue>
    </source>
</reference>
<dbReference type="AlphaFoldDB" id="A0A6J1SJF0"/>
<dbReference type="OrthoDB" id="328123at2759"/>
<feature type="domain" description="Kazal-like" evidence="2">
    <location>
        <begin position="13"/>
        <end position="76"/>
    </location>
</feature>
<dbReference type="GeneID" id="113208551"/>
<dbReference type="RefSeq" id="XP_026281384.1">
    <property type="nucleotide sequence ID" value="XM_026425599.2"/>
</dbReference>
<proteinExistence type="predicted"/>
<keyword evidence="1" id="KW-0732">Signal</keyword>
<dbReference type="PROSITE" id="PS51465">
    <property type="entry name" value="KAZAL_2"/>
    <property type="match status" value="1"/>
</dbReference>
<dbReference type="Proteomes" id="UP000504606">
    <property type="component" value="Unplaced"/>
</dbReference>
<gene>
    <name evidence="4" type="primary">LOC113208551</name>
</gene>
<sequence>MAQYAMLATLVLLPLARLCPCPPAPAASEVCGSDHVTYPSQCDMECAAVSEFSLRGMAVWRQPSGLSLKHPGPCSPEEVALGRPVDVNATRPTGRYAQHRSRRSATEEVRKWDECTNSQCGNATCSVCTDDQRRCVDMCHVNCLCVCSGQPRGGMDAELWWECFGGKGRCWHKYRACKASCGGQECEDSCELDQRECACQCAQQADNSTTEAVTNISGATEVVTNTSATTETVTNTSGATEASTENVTNTSGATEAVTNTSATTEAVANTSATPEAVTSIISTSTEALHSSRGRSATADWNWRKYTACVEESRECGRGPYGWLRELRRENSTCACMGLPGGDLGSYRRVGECLEREDCRGREARCEDACRTDDCKDACRLGELRCRCVCNHRGRASLGNNVTADAEETGERIKPAQDAK</sequence>
<protein>
    <submittedName>
        <fullName evidence="4">Uncharacterized protein LOC113208551</fullName>
    </submittedName>
</protein>
<dbReference type="InterPro" id="IPR002350">
    <property type="entry name" value="Kazal_dom"/>
</dbReference>
<dbReference type="KEGG" id="foc:113208551"/>
<evidence type="ECO:0000256" key="1">
    <source>
        <dbReference type="SAM" id="SignalP"/>
    </source>
</evidence>
<evidence type="ECO:0000313" key="4">
    <source>
        <dbReference type="RefSeq" id="XP_026281384.1"/>
    </source>
</evidence>
<dbReference type="InterPro" id="IPR036058">
    <property type="entry name" value="Kazal_dom_sf"/>
</dbReference>
<evidence type="ECO:0000313" key="3">
    <source>
        <dbReference type="Proteomes" id="UP000504606"/>
    </source>
</evidence>
<accession>A0A6J1SJF0</accession>
<organism evidence="3 4">
    <name type="scientific">Frankliniella occidentalis</name>
    <name type="common">Western flower thrips</name>
    <name type="synonym">Euthrips occidentalis</name>
    <dbReference type="NCBI Taxonomy" id="133901"/>
    <lineage>
        <taxon>Eukaryota</taxon>
        <taxon>Metazoa</taxon>
        <taxon>Ecdysozoa</taxon>
        <taxon>Arthropoda</taxon>
        <taxon>Hexapoda</taxon>
        <taxon>Insecta</taxon>
        <taxon>Pterygota</taxon>
        <taxon>Neoptera</taxon>
        <taxon>Paraneoptera</taxon>
        <taxon>Thysanoptera</taxon>
        <taxon>Terebrantia</taxon>
        <taxon>Thripoidea</taxon>
        <taxon>Thripidae</taxon>
        <taxon>Frankliniella</taxon>
    </lineage>
</organism>
<dbReference type="Pfam" id="PF07648">
    <property type="entry name" value="Kazal_2"/>
    <property type="match status" value="1"/>
</dbReference>
<keyword evidence="3" id="KW-1185">Reference proteome</keyword>
<feature type="chain" id="PRO_5026919221" evidence="1">
    <location>
        <begin position="19"/>
        <end position="419"/>
    </location>
</feature>